<evidence type="ECO:0000256" key="1">
    <source>
        <dbReference type="SAM" id="MobiDB-lite"/>
    </source>
</evidence>
<evidence type="ECO:0000313" key="3">
    <source>
        <dbReference type="Proteomes" id="UP000179621"/>
    </source>
</evidence>
<accession>A0ABX3BYE3</accession>
<evidence type="ECO:0000313" key="2">
    <source>
        <dbReference type="EMBL" id="OHU08768.1"/>
    </source>
</evidence>
<organism evidence="2 3">
    <name type="scientific">Mycobacteroides saopaulense</name>
    <dbReference type="NCBI Taxonomy" id="1578165"/>
    <lineage>
        <taxon>Bacteria</taxon>
        <taxon>Bacillati</taxon>
        <taxon>Actinomycetota</taxon>
        <taxon>Actinomycetes</taxon>
        <taxon>Mycobacteriales</taxon>
        <taxon>Mycobacteriaceae</taxon>
        <taxon>Mycobacteroides</taxon>
    </lineage>
</organism>
<dbReference type="EMBL" id="MLIH01000027">
    <property type="protein sequence ID" value="OHU08768.1"/>
    <property type="molecule type" value="Genomic_DNA"/>
</dbReference>
<name>A0ABX3BYE3_9MYCO</name>
<dbReference type="Proteomes" id="UP000179621">
    <property type="component" value="Unassembled WGS sequence"/>
</dbReference>
<comment type="caution">
    <text evidence="2">The sequence shown here is derived from an EMBL/GenBank/DDBJ whole genome shotgun (WGS) entry which is preliminary data.</text>
</comment>
<keyword evidence="3" id="KW-1185">Reference proteome</keyword>
<proteinExistence type="predicted"/>
<reference evidence="2 3" key="1">
    <citation type="submission" date="2016-10" db="EMBL/GenBank/DDBJ databases">
        <title>Evaluation of Human, Animal and Environmental Mycobacterium chelonae Isolates by Core Genome Phylogenomic Analysis, Targeted Gene Comparison, and Anti-microbial Susceptibility Patterns: A Tale of Mistaken Identities.</title>
        <authorList>
            <person name="Fogelson S.B."/>
            <person name="Camus A.C."/>
            <person name="Lorenz W."/>
            <person name="Vasireddy R."/>
            <person name="Vasireddy S."/>
            <person name="Smith T."/>
            <person name="Brown-Elliott B.A."/>
            <person name="Wallace R.J.Jr."/>
            <person name="Hasan N.A."/>
            <person name="Reischl U."/>
            <person name="Sanchez S."/>
        </authorList>
    </citation>
    <scope>NUCLEOTIDE SEQUENCE [LARGE SCALE GENOMIC DNA]</scope>
    <source>
        <strain evidence="2 3">8528</strain>
    </source>
</reference>
<sequence>MPKCQAAVDLVAKALATEGLFHPGDENTPSRPVNMPGFRNTGMSDEQTQEFVGQAAKIVAESIVHLIEAEFELLTKADAAQLRQDAADAPDGTRILTFYDRADHQLQSPLWQVTIGKTDNVMVNPALLRKLTAQ</sequence>
<feature type="region of interest" description="Disordered" evidence="1">
    <location>
        <begin position="20"/>
        <end position="43"/>
    </location>
</feature>
<protein>
    <submittedName>
        <fullName evidence="2">Uncharacterized protein</fullName>
    </submittedName>
</protein>
<dbReference type="RefSeq" id="WP_070911287.1">
    <property type="nucleotide sequence ID" value="NZ_MLIC01000003.1"/>
</dbReference>
<gene>
    <name evidence="2" type="ORF">BKG73_17265</name>
</gene>